<feature type="binding site" description="axial binding residue" evidence="8">
    <location>
        <position position="479"/>
    </location>
    <ligand>
        <name>heme</name>
        <dbReference type="ChEBI" id="CHEBI:30413"/>
    </ligand>
    <ligandPart>
        <name>Fe</name>
        <dbReference type="ChEBI" id="CHEBI:18248"/>
    </ligandPart>
</feature>
<organism evidence="10 11">
    <name type="scientific">Gymnopilus dilepis</name>
    <dbReference type="NCBI Taxonomy" id="231916"/>
    <lineage>
        <taxon>Eukaryota</taxon>
        <taxon>Fungi</taxon>
        <taxon>Dikarya</taxon>
        <taxon>Basidiomycota</taxon>
        <taxon>Agaricomycotina</taxon>
        <taxon>Agaricomycetes</taxon>
        <taxon>Agaricomycetidae</taxon>
        <taxon>Agaricales</taxon>
        <taxon>Agaricineae</taxon>
        <taxon>Hymenogastraceae</taxon>
        <taxon>Gymnopilus</taxon>
    </lineage>
</organism>
<evidence type="ECO:0000256" key="8">
    <source>
        <dbReference type="PIRSR" id="PIRSR602401-1"/>
    </source>
</evidence>
<dbReference type="GO" id="GO:0005506">
    <property type="term" value="F:iron ion binding"/>
    <property type="evidence" value="ECO:0007669"/>
    <property type="project" value="InterPro"/>
</dbReference>
<evidence type="ECO:0000256" key="6">
    <source>
        <dbReference type="ARBA" id="ARBA00023004"/>
    </source>
</evidence>
<comment type="pathway">
    <text evidence="2">Secondary metabolite biosynthesis.</text>
</comment>
<protein>
    <recommendedName>
        <fullName evidence="12">Cytochrome P450</fullName>
    </recommendedName>
</protein>
<keyword evidence="8" id="KW-0349">Heme</keyword>
<evidence type="ECO:0000256" key="7">
    <source>
        <dbReference type="ARBA" id="ARBA00023033"/>
    </source>
</evidence>
<evidence type="ECO:0000256" key="2">
    <source>
        <dbReference type="ARBA" id="ARBA00005179"/>
    </source>
</evidence>
<dbReference type="EMBL" id="NHYE01001107">
    <property type="protein sequence ID" value="PPQ98469.1"/>
    <property type="molecule type" value="Genomic_DNA"/>
</dbReference>
<dbReference type="SUPFAM" id="SSF48264">
    <property type="entry name" value="Cytochrome P450"/>
    <property type="match status" value="1"/>
</dbReference>
<accession>A0A409Y663</accession>
<keyword evidence="9" id="KW-1133">Transmembrane helix</keyword>
<proteinExistence type="inferred from homology"/>
<evidence type="ECO:0000256" key="9">
    <source>
        <dbReference type="SAM" id="Phobius"/>
    </source>
</evidence>
<evidence type="ECO:0000313" key="10">
    <source>
        <dbReference type="EMBL" id="PPQ98469.1"/>
    </source>
</evidence>
<evidence type="ECO:0000313" key="11">
    <source>
        <dbReference type="Proteomes" id="UP000284706"/>
    </source>
</evidence>
<dbReference type="InterPro" id="IPR050121">
    <property type="entry name" value="Cytochrome_P450_monoxygenase"/>
</dbReference>
<reference evidence="10 11" key="1">
    <citation type="journal article" date="2018" name="Evol. Lett.">
        <title>Horizontal gene cluster transfer increased hallucinogenic mushroom diversity.</title>
        <authorList>
            <person name="Reynolds H.T."/>
            <person name="Vijayakumar V."/>
            <person name="Gluck-Thaler E."/>
            <person name="Korotkin H.B."/>
            <person name="Matheny P.B."/>
            <person name="Slot J.C."/>
        </authorList>
    </citation>
    <scope>NUCLEOTIDE SEQUENCE [LARGE SCALE GENOMIC DNA]</scope>
    <source>
        <strain evidence="10 11">SRW20</strain>
    </source>
</reference>
<keyword evidence="5" id="KW-0560">Oxidoreductase</keyword>
<keyword evidence="6 8" id="KW-0408">Iron</keyword>
<evidence type="ECO:0000256" key="3">
    <source>
        <dbReference type="ARBA" id="ARBA00010617"/>
    </source>
</evidence>
<keyword evidence="7" id="KW-0503">Monooxygenase</keyword>
<feature type="transmembrane region" description="Helical" evidence="9">
    <location>
        <begin position="21"/>
        <end position="40"/>
    </location>
</feature>
<keyword evidence="4 8" id="KW-0479">Metal-binding</keyword>
<evidence type="ECO:0000256" key="1">
    <source>
        <dbReference type="ARBA" id="ARBA00001971"/>
    </source>
</evidence>
<dbReference type="InterPro" id="IPR002401">
    <property type="entry name" value="Cyt_P450_E_grp-I"/>
</dbReference>
<dbReference type="InParanoid" id="A0A409Y663"/>
<dbReference type="Proteomes" id="UP000284706">
    <property type="component" value="Unassembled WGS sequence"/>
</dbReference>
<dbReference type="InterPro" id="IPR001128">
    <property type="entry name" value="Cyt_P450"/>
</dbReference>
<keyword evidence="11" id="KW-1185">Reference proteome</keyword>
<dbReference type="STRING" id="231916.A0A409Y663"/>
<gene>
    <name evidence="10" type="ORF">CVT26_013870</name>
</gene>
<comment type="caution">
    <text evidence="10">The sequence shown here is derived from an EMBL/GenBank/DDBJ whole genome shotgun (WGS) entry which is preliminary data.</text>
</comment>
<dbReference type="InterPro" id="IPR036396">
    <property type="entry name" value="Cyt_P450_sf"/>
</dbReference>
<dbReference type="Gene3D" id="1.10.630.10">
    <property type="entry name" value="Cytochrome P450"/>
    <property type="match status" value="1"/>
</dbReference>
<dbReference type="PRINTS" id="PR00385">
    <property type="entry name" value="P450"/>
</dbReference>
<sequence>MVTVCTQISYVWMHKNEPASVMQPMLLLLVASSLPILFFAPAVGTLLVMQAYVLFLAVLLSCVLAYRLGPLHPLSPYPGPLSCKVSKLWMAYISLCGKQHEYFKALHENYGPIVRVGPNELSVTEKEFIYAVMGRDGLPKGPLWKGRIITPSSQRHESHSLVSTQDLQRHAQLRKPWNKAFGTAPMLDYSYLVIGKATELSERFMKNCESSPDKEARVDLAKWFGFFSFGHDFGLIRHGDKDEMWSKMESALLLPCVTQHIPWAARFLQSIGRFGKADEFTAFAAKQARVRATQGAKKKDLFYHLLQTTDPESMADPFPMILSNAVLAIIAGSDTTATTLSNIMYYLLAHPKYLKELRREVEAVFPLGEGTPIQDDKLCSMKMLNAIINEALRLLPPLPILLQRAVPIGSGGKLIGKHFIPEGTAIVLPPYCLHRDPRYFSPRTEEFWPDRWLKEKNEDPDLVHDLTAFIPFSFGPANCAGKPLAVFELRYITVMLVRNFDISFQDGFDPMLWEKNLLDRFVLTKGPLLIKLSPRVI</sequence>
<dbReference type="AlphaFoldDB" id="A0A409Y663"/>
<keyword evidence="9" id="KW-0812">Transmembrane</keyword>
<dbReference type="GO" id="GO:0016705">
    <property type="term" value="F:oxidoreductase activity, acting on paired donors, with incorporation or reduction of molecular oxygen"/>
    <property type="evidence" value="ECO:0007669"/>
    <property type="project" value="InterPro"/>
</dbReference>
<dbReference type="PANTHER" id="PTHR24305">
    <property type="entry name" value="CYTOCHROME P450"/>
    <property type="match status" value="1"/>
</dbReference>
<comment type="similarity">
    <text evidence="3">Belongs to the cytochrome P450 family.</text>
</comment>
<comment type="cofactor">
    <cofactor evidence="1 8">
        <name>heme</name>
        <dbReference type="ChEBI" id="CHEBI:30413"/>
    </cofactor>
</comment>
<evidence type="ECO:0000256" key="4">
    <source>
        <dbReference type="ARBA" id="ARBA00022723"/>
    </source>
</evidence>
<dbReference type="GO" id="GO:0020037">
    <property type="term" value="F:heme binding"/>
    <property type="evidence" value="ECO:0007669"/>
    <property type="project" value="InterPro"/>
</dbReference>
<evidence type="ECO:0000256" key="5">
    <source>
        <dbReference type="ARBA" id="ARBA00023002"/>
    </source>
</evidence>
<keyword evidence="9" id="KW-0472">Membrane</keyword>
<dbReference type="OrthoDB" id="6692864at2759"/>
<dbReference type="PRINTS" id="PR00463">
    <property type="entry name" value="EP450I"/>
</dbReference>
<dbReference type="Pfam" id="PF00067">
    <property type="entry name" value="p450"/>
    <property type="match status" value="1"/>
</dbReference>
<feature type="transmembrane region" description="Helical" evidence="9">
    <location>
        <begin position="46"/>
        <end position="66"/>
    </location>
</feature>
<evidence type="ECO:0008006" key="12">
    <source>
        <dbReference type="Google" id="ProtNLM"/>
    </source>
</evidence>
<dbReference type="PANTHER" id="PTHR24305:SF187">
    <property type="entry name" value="P450, PUTATIVE (EUROFUNG)-RELATED"/>
    <property type="match status" value="1"/>
</dbReference>
<name>A0A409Y663_9AGAR</name>
<dbReference type="GO" id="GO:0004497">
    <property type="term" value="F:monooxygenase activity"/>
    <property type="evidence" value="ECO:0007669"/>
    <property type="project" value="UniProtKB-KW"/>
</dbReference>